<feature type="domain" description="Amidohydrolase-related" evidence="2">
    <location>
        <begin position="65"/>
        <end position="420"/>
    </location>
</feature>
<dbReference type="InterPro" id="IPR051781">
    <property type="entry name" value="Metallo-dep_Hydrolase"/>
</dbReference>
<dbReference type="SUPFAM" id="SSF51556">
    <property type="entry name" value="Metallo-dependent hydrolases"/>
    <property type="match status" value="1"/>
</dbReference>
<dbReference type="Gene3D" id="2.30.40.10">
    <property type="entry name" value="Urease, subunit C, domain 1"/>
    <property type="match status" value="1"/>
</dbReference>
<feature type="region of interest" description="Disordered" evidence="1">
    <location>
        <begin position="136"/>
        <end position="157"/>
    </location>
</feature>
<proteinExistence type="predicted"/>
<evidence type="ECO:0000313" key="4">
    <source>
        <dbReference type="Proteomes" id="UP000475214"/>
    </source>
</evidence>
<dbReference type="InterPro" id="IPR011059">
    <property type="entry name" value="Metal-dep_hydrolase_composite"/>
</dbReference>
<dbReference type="InterPro" id="IPR032466">
    <property type="entry name" value="Metal_Hydrolase"/>
</dbReference>
<dbReference type="EMBL" id="JAAGOA010000004">
    <property type="protein sequence ID" value="NED99924.1"/>
    <property type="molecule type" value="Genomic_DNA"/>
</dbReference>
<dbReference type="PANTHER" id="PTHR43135:SF3">
    <property type="entry name" value="ALPHA-D-RIBOSE 1-METHYLPHOSPHONATE 5-TRIPHOSPHATE DIPHOSPHATASE"/>
    <property type="match status" value="1"/>
</dbReference>
<feature type="compositionally biased region" description="Low complexity" evidence="1">
    <location>
        <begin position="136"/>
        <end position="156"/>
    </location>
</feature>
<dbReference type="RefSeq" id="WP_163734771.1">
    <property type="nucleotide sequence ID" value="NZ_JAAGOA010000004.1"/>
</dbReference>
<dbReference type="SUPFAM" id="SSF51338">
    <property type="entry name" value="Composite domain of metallo-dependent hydrolases"/>
    <property type="match status" value="1"/>
</dbReference>
<evidence type="ECO:0000256" key="1">
    <source>
        <dbReference type="SAM" id="MobiDB-lite"/>
    </source>
</evidence>
<accession>A0A6L9S3D3</accession>
<dbReference type="AlphaFoldDB" id="A0A6L9S3D3"/>
<organism evidence="3 4">
    <name type="scientific">Phytoactinopolyspora halotolerans</name>
    <dbReference type="NCBI Taxonomy" id="1981512"/>
    <lineage>
        <taxon>Bacteria</taxon>
        <taxon>Bacillati</taxon>
        <taxon>Actinomycetota</taxon>
        <taxon>Actinomycetes</taxon>
        <taxon>Jiangellales</taxon>
        <taxon>Jiangellaceae</taxon>
        <taxon>Phytoactinopolyspora</taxon>
    </lineage>
</organism>
<dbReference type="GO" id="GO:0016810">
    <property type="term" value="F:hydrolase activity, acting on carbon-nitrogen (but not peptide) bonds"/>
    <property type="evidence" value="ECO:0007669"/>
    <property type="project" value="InterPro"/>
</dbReference>
<dbReference type="Gene3D" id="3.20.20.140">
    <property type="entry name" value="Metal-dependent hydrolases"/>
    <property type="match status" value="1"/>
</dbReference>
<evidence type="ECO:0000259" key="2">
    <source>
        <dbReference type="Pfam" id="PF01979"/>
    </source>
</evidence>
<dbReference type="InterPro" id="IPR057744">
    <property type="entry name" value="OTAase-like"/>
</dbReference>
<sequence>MFAIRGARLFDGEDSVDLPNPTILIDDGRIQAIRSGTTTGTGHPHVDHVVAPDDVDDVIDLGDVTLLPGLIDTHVHLVFDAGPDPIGRLAQLSDDEALELMRSAARAHLAAGVTTVRDLGDRNYLGLRLRDELAAASTPGAASAPGASGRAPTGPSMFPAGPHVLTAGPPITTTRGHCWSLGGEADGVDGIRAAVREHAERGVDVIKVMASGGLMTEGTRSELPQYSLAELRAAADEAHRLGLPITAHAHSGQAIADVVAAGFDSIEHCSFMTEDGVEPVPDTIAAIASAGIPVSATLGMLPDLPLPPPIASRINGIIGMGRMLTEAGVTIVCGSDAGIGPPKPHGVLPHAVGQFVRELGWTPADALRAVTSHAARVCRVDGRKGRIAPGFDADLLAVHGDPLRDPSAVLDVHSVYRQGVSVAALPERT</sequence>
<keyword evidence="3" id="KW-0378">Hydrolase</keyword>
<keyword evidence="4" id="KW-1185">Reference proteome</keyword>
<dbReference type="PANTHER" id="PTHR43135">
    <property type="entry name" value="ALPHA-D-RIBOSE 1-METHYLPHOSPHONATE 5-TRIPHOSPHATE DIPHOSPHATASE"/>
    <property type="match status" value="1"/>
</dbReference>
<reference evidence="3 4" key="1">
    <citation type="submission" date="2020-02" db="EMBL/GenBank/DDBJ databases">
        <authorList>
            <person name="Li X.-J."/>
            <person name="Han X.-M."/>
        </authorList>
    </citation>
    <scope>NUCLEOTIDE SEQUENCE [LARGE SCALE GENOMIC DNA]</scope>
    <source>
        <strain evidence="3 4">CCTCC AB 2017055</strain>
    </source>
</reference>
<evidence type="ECO:0000313" key="3">
    <source>
        <dbReference type="EMBL" id="NED99924.1"/>
    </source>
</evidence>
<comment type="caution">
    <text evidence="3">The sequence shown here is derived from an EMBL/GenBank/DDBJ whole genome shotgun (WGS) entry which is preliminary data.</text>
</comment>
<protein>
    <submittedName>
        <fullName evidence="3">Amidohydrolase family protein</fullName>
    </submittedName>
</protein>
<dbReference type="InterPro" id="IPR006680">
    <property type="entry name" value="Amidohydro-rel"/>
</dbReference>
<dbReference type="CDD" id="cd01299">
    <property type="entry name" value="Met_dep_hydrolase_A"/>
    <property type="match status" value="1"/>
</dbReference>
<dbReference type="Proteomes" id="UP000475214">
    <property type="component" value="Unassembled WGS sequence"/>
</dbReference>
<name>A0A6L9S3D3_9ACTN</name>
<dbReference type="Pfam" id="PF01979">
    <property type="entry name" value="Amidohydro_1"/>
    <property type="match status" value="1"/>
</dbReference>
<gene>
    <name evidence="3" type="ORF">G1H10_07055</name>
</gene>